<accession>A0A238J055</accession>
<name>A0A238J055_9RHOB</name>
<dbReference type="CDD" id="cd00293">
    <property type="entry name" value="USP-like"/>
    <property type="match status" value="1"/>
</dbReference>
<protein>
    <submittedName>
        <fullName evidence="3">Universal stress protein F</fullName>
    </submittedName>
</protein>
<dbReference type="InterPro" id="IPR006015">
    <property type="entry name" value="Universal_stress_UspA"/>
</dbReference>
<dbReference type="AlphaFoldDB" id="A0A238J055"/>
<dbReference type="OrthoDB" id="9792500at2"/>
<dbReference type="PANTHER" id="PTHR46268:SF6">
    <property type="entry name" value="UNIVERSAL STRESS PROTEIN UP12"/>
    <property type="match status" value="1"/>
</dbReference>
<dbReference type="SUPFAM" id="SSF52402">
    <property type="entry name" value="Adenine nucleotide alpha hydrolases-like"/>
    <property type="match status" value="1"/>
</dbReference>
<dbReference type="PRINTS" id="PR01438">
    <property type="entry name" value="UNVRSLSTRESS"/>
</dbReference>
<dbReference type="InterPro" id="IPR006016">
    <property type="entry name" value="UspA"/>
</dbReference>
<dbReference type="EMBL" id="FXXQ01000004">
    <property type="protein sequence ID" value="SMX23370.1"/>
    <property type="molecule type" value="Genomic_DNA"/>
</dbReference>
<organism evidence="3 4">
    <name type="scientific">Boseongicola aestuarii</name>
    <dbReference type="NCBI Taxonomy" id="1470561"/>
    <lineage>
        <taxon>Bacteria</taxon>
        <taxon>Pseudomonadati</taxon>
        <taxon>Pseudomonadota</taxon>
        <taxon>Alphaproteobacteria</taxon>
        <taxon>Rhodobacterales</taxon>
        <taxon>Paracoccaceae</taxon>
        <taxon>Boseongicola</taxon>
    </lineage>
</organism>
<evidence type="ECO:0000313" key="3">
    <source>
        <dbReference type="EMBL" id="SMX23370.1"/>
    </source>
</evidence>
<feature type="domain" description="UspA" evidence="2">
    <location>
        <begin position="1"/>
        <end position="135"/>
    </location>
</feature>
<dbReference type="RefSeq" id="WP_093973367.1">
    <property type="nucleotide sequence ID" value="NZ_FXXQ01000004.1"/>
</dbReference>
<comment type="similarity">
    <text evidence="1">Belongs to the universal stress protein A family.</text>
</comment>
<keyword evidence="4" id="KW-1185">Reference proteome</keyword>
<dbReference type="Gene3D" id="3.40.50.620">
    <property type="entry name" value="HUPs"/>
    <property type="match status" value="1"/>
</dbReference>
<proteinExistence type="inferred from homology"/>
<gene>
    <name evidence="3" type="primary">uspF_2</name>
    <name evidence="3" type="ORF">BOA8489_01476</name>
</gene>
<evidence type="ECO:0000313" key="4">
    <source>
        <dbReference type="Proteomes" id="UP000201838"/>
    </source>
</evidence>
<dbReference type="InterPro" id="IPR014729">
    <property type="entry name" value="Rossmann-like_a/b/a_fold"/>
</dbReference>
<dbReference type="Pfam" id="PF00582">
    <property type="entry name" value="Usp"/>
    <property type="match status" value="1"/>
</dbReference>
<reference evidence="3 4" key="1">
    <citation type="submission" date="2017-05" db="EMBL/GenBank/DDBJ databases">
        <authorList>
            <person name="Song R."/>
            <person name="Chenine A.L."/>
            <person name="Ruprecht R.M."/>
        </authorList>
    </citation>
    <scope>NUCLEOTIDE SEQUENCE [LARGE SCALE GENOMIC DNA]</scope>
    <source>
        <strain evidence="3 4">CECT 8489</strain>
    </source>
</reference>
<sequence length="135" mass="14921">MYKNILVPVLFDEKHNNQMSFQVARALADDNAKFTVAHVVEAIPNFVRMEMPTDLLEKKHDELKRLLADAAKALPGAVPELISGHAGKAILNYADENEIDCIVLASHRPGFEDLLIGSTASRVVRHAKCAVHVVR</sequence>
<evidence type="ECO:0000256" key="1">
    <source>
        <dbReference type="ARBA" id="ARBA00008791"/>
    </source>
</evidence>
<dbReference type="Proteomes" id="UP000201838">
    <property type="component" value="Unassembled WGS sequence"/>
</dbReference>
<dbReference type="PANTHER" id="PTHR46268">
    <property type="entry name" value="STRESS RESPONSE PROTEIN NHAX"/>
    <property type="match status" value="1"/>
</dbReference>
<evidence type="ECO:0000259" key="2">
    <source>
        <dbReference type="Pfam" id="PF00582"/>
    </source>
</evidence>